<feature type="region of interest" description="Disordered" evidence="1">
    <location>
        <begin position="129"/>
        <end position="180"/>
    </location>
</feature>
<feature type="compositionally biased region" description="Polar residues" evidence="1">
    <location>
        <begin position="129"/>
        <end position="146"/>
    </location>
</feature>
<evidence type="ECO:0000256" key="1">
    <source>
        <dbReference type="SAM" id="MobiDB-lite"/>
    </source>
</evidence>
<proteinExistence type="predicted"/>
<feature type="region of interest" description="Disordered" evidence="1">
    <location>
        <begin position="1"/>
        <end position="27"/>
    </location>
</feature>
<keyword evidence="3" id="KW-1185">Reference proteome</keyword>
<comment type="caution">
    <text evidence="2">The sequence shown here is derived from an EMBL/GenBank/DDBJ whole genome shotgun (WGS) entry which is preliminary data.</text>
</comment>
<name>A0ABU6UEA6_9FABA</name>
<protein>
    <submittedName>
        <fullName evidence="2">Uncharacterized protein</fullName>
    </submittedName>
</protein>
<dbReference type="EMBL" id="JASCZI010121063">
    <property type="protein sequence ID" value="MED6159384.1"/>
    <property type="molecule type" value="Genomic_DNA"/>
</dbReference>
<reference evidence="2 3" key="1">
    <citation type="journal article" date="2023" name="Plants (Basel)">
        <title>Bridging the Gap: Combining Genomics and Transcriptomics Approaches to Understand Stylosanthes scabra, an Orphan Legume from the Brazilian Caatinga.</title>
        <authorList>
            <person name="Ferreira-Neto J.R.C."/>
            <person name="da Silva M.D."/>
            <person name="Binneck E."/>
            <person name="de Melo N.F."/>
            <person name="da Silva R.H."/>
            <person name="de Melo A.L.T.M."/>
            <person name="Pandolfi V."/>
            <person name="Bustamante F.O."/>
            <person name="Brasileiro-Vidal A.C."/>
            <person name="Benko-Iseppon A.M."/>
        </authorList>
    </citation>
    <scope>NUCLEOTIDE SEQUENCE [LARGE SCALE GENOMIC DNA]</scope>
    <source>
        <tissue evidence="2">Leaves</tissue>
    </source>
</reference>
<feature type="compositionally biased region" description="Polar residues" evidence="1">
    <location>
        <begin position="10"/>
        <end position="24"/>
    </location>
</feature>
<accession>A0ABU6UEA6</accession>
<sequence length="180" mass="20870">MTNIREEDQLPSQVRHSQPSQSATPAELSKLPLAKLRQCISSPEINHQPSSWYHRFRRLSHLSKARVMDVTRQSSPLETTCLRNRFKEFKSFRLFKHVSKTASTIKAIPFCKRTSIFHFHKKKSNERNSFLNSSLRNGNHQPQTNIKPHLKPRQTSKQNTSLRNGKGGSTYELKNSFQTL</sequence>
<evidence type="ECO:0000313" key="3">
    <source>
        <dbReference type="Proteomes" id="UP001341840"/>
    </source>
</evidence>
<gene>
    <name evidence="2" type="ORF">PIB30_041862</name>
</gene>
<organism evidence="2 3">
    <name type="scientific">Stylosanthes scabra</name>
    <dbReference type="NCBI Taxonomy" id="79078"/>
    <lineage>
        <taxon>Eukaryota</taxon>
        <taxon>Viridiplantae</taxon>
        <taxon>Streptophyta</taxon>
        <taxon>Embryophyta</taxon>
        <taxon>Tracheophyta</taxon>
        <taxon>Spermatophyta</taxon>
        <taxon>Magnoliopsida</taxon>
        <taxon>eudicotyledons</taxon>
        <taxon>Gunneridae</taxon>
        <taxon>Pentapetalae</taxon>
        <taxon>rosids</taxon>
        <taxon>fabids</taxon>
        <taxon>Fabales</taxon>
        <taxon>Fabaceae</taxon>
        <taxon>Papilionoideae</taxon>
        <taxon>50 kb inversion clade</taxon>
        <taxon>dalbergioids sensu lato</taxon>
        <taxon>Dalbergieae</taxon>
        <taxon>Pterocarpus clade</taxon>
        <taxon>Stylosanthes</taxon>
    </lineage>
</organism>
<evidence type="ECO:0000313" key="2">
    <source>
        <dbReference type="EMBL" id="MED6159384.1"/>
    </source>
</evidence>
<dbReference type="Proteomes" id="UP001341840">
    <property type="component" value="Unassembled WGS sequence"/>
</dbReference>